<protein>
    <submittedName>
        <fullName evidence="2">Uncharacterized protein</fullName>
    </submittedName>
</protein>
<evidence type="ECO:0000256" key="1">
    <source>
        <dbReference type="SAM" id="Phobius"/>
    </source>
</evidence>
<organism evidence="2 3">
    <name type="scientific">Cryoendolithus antarcticus</name>
    <dbReference type="NCBI Taxonomy" id="1507870"/>
    <lineage>
        <taxon>Eukaryota</taxon>
        <taxon>Fungi</taxon>
        <taxon>Dikarya</taxon>
        <taxon>Ascomycota</taxon>
        <taxon>Pezizomycotina</taxon>
        <taxon>Dothideomycetes</taxon>
        <taxon>Dothideomycetidae</taxon>
        <taxon>Cladosporiales</taxon>
        <taxon>Cladosporiaceae</taxon>
        <taxon>Cryoendolithus</taxon>
    </lineage>
</organism>
<dbReference type="AlphaFoldDB" id="A0A1V8TT04"/>
<evidence type="ECO:0000313" key="3">
    <source>
        <dbReference type="Proteomes" id="UP000192596"/>
    </source>
</evidence>
<keyword evidence="1" id="KW-0812">Transmembrane</keyword>
<proteinExistence type="predicted"/>
<dbReference type="Proteomes" id="UP000192596">
    <property type="component" value="Unassembled WGS sequence"/>
</dbReference>
<accession>A0A1V8TT04</accession>
<comment type="caution">
    <text evidence="2">The sequence shown here is derived from an EMBL/GenBank/DDBJ whole genome shotgun (WGS) entry which is preliminary data.</text>
</comment>
<keyword evidence="1" id="KW-1133">Transmembrane helix</keyword>
<keyword evidence="3" id="KW-1185">Reference proteome</keyword>
<sequence>MATQVCTHCGGDVDIEMIAAPAYSRNDQPQASNDAAIALALQEANAPDERHICPSCRNIAAERVKPASNALRWWYAISWLALFVLLIWTLVVAYTTNSNVKASSQATKYSRYYTYTVTSTRTTTSIRYGYETITSRVTITACPGTSTTNFIVPVQTATSAAG</sequence>
<evidence type="ECO:0000313" key="2">
    <source>
        <dbReference type="EMBL" id="OQO14459.1"/>
    </source>
</evidence>
<dbReference type="EMBL" id="NAJO01000002">
    <property type="protein sequence ID" value="OQO14459.1"/>
    <property type="molecule type" value="Genomic_DNA"/>
</dbReference>
<name>A0A1V8TT04_9PEZI</name>
<keyword evidence="1" id="KW-0472">Membrane</keyword>
<gene>
    <name evidence="2" type="ORF">B0A48_01336</name>
</gene>
<feature type="transmembrane region" description="Helical" evidence="1">
    <location>
        <begin position="73"/>
        <end position="94"/>
    </location>
</feature>
<reference evidence="3" key="1">
    <citation type="submission" date="2017-03" db="EMBL/GenBank/DDBJ databases">
        <title>Genomes of endolithic fungi from Antarctica.</title>
        <authorList>
            <person name="Coleine C."/>
            <person name="Masonjones S."/>
            <person name="Stajich J.E."/>
        </authorList>
    </citation>
    <scope>NUCLEOTIDE SEQUENCE [LARGE SCALE GENOMIC DNA]</scope>
    <source>
        <strain evidence="3">CCFEE 5527</strain>
    </source>
</reference>
<dbReference type="InParanoid" id="A0A1V8TT04"/>